<organism evidence="1 2">
    <name type="scientific">Caldimonas mangrovi</name>
    <dbReference type="NCBI Taxonomy" id="2944811"/>
    <lineage>
        <taxon>Bacteria</taxon>
        <taxon>Pseudomonadati</taxon>
        <taxon>Pseudomonadota</taxon>
        <taxon>Betaproteobacteria</taxon>
        <taxon>Burkholderiales</taxon>
        <taxon>Sphaerotilaceae</taxon>
        <taxon>Caldimonas</taxon>
    </lineage>
</organism>
<gene>
    <name evidence="1" type="ORF">M8A51_09240</name>
</gene>
<dbReference type="EMBL" id="JAMKFE010000004">
    <property type="protein sequence ID" value="MCM5679718.1"/>
    <property type="molecule type" value="Genomic_DNA"/>
</dbReference>
<reference evidence="1" key="1">
    <citation type="submission" date="2022-05" db="EMBL/GenBank/DDBJ databases">
        <title>Schlegelella sp. nov., isolated from mangrove soil.</title>
        <authorList>
            <person name="Liu Y."/>
            <person name="Ge X."/>
            <person name="Liu W."/>
        </authorList>
    </citation>
    <scope>NUCLEOTIDE SEQUENCE</scope>
    <source>
        <strain evidence="1">S2-27</strain>
    </source>
</reference>
<dbReference type="Proteomes" id="UP001165541">
    <property type="component" value="Unassembled WGS sequence"/>
</dbReference>
<evidence type="ECO:0000313" key="2">
    <source>
        <dbReference type="Proteomes" id="UP001165541"/>
    </source>
</evidence>
<comment type="caution">
    <text evidence="1">The sequence shown here is derived from an EMBL/GenBank/DDBJ whole genome shotgun (WGS) entry which is preliminary data.</text>
</comment>
<sequence>MEHNGKLPCGRLHFDAYLEPEVLLSRPSSLVNKHRFFAEEARHLYAVDPAPIKAGKIHDRTAGDRFLLY</sequence>
<evidence type="ECO:0000313" key="1">
    <source>
        <dbReference type="EMBL" id="MCM5679718.1"/>
    </source>
</evidence>
<dbReference type="RefSeq" id="WP_251777916.1">
    <property type="nucleotide sequence ID" value="NZ_JAMKFE010000004.1"/>
</dbReference>
<protein>
    <submittedName>
        <fullName evidence="1">Uncharacterized protein</fullName>
    </submittedName>
</protein>
<proteinExistence type="predicted"/>
<accession>A0ABT0YLW3</accession>
<keyword evidence="2" id="KW-1185">Reference proteome</keyword>
<name>A0ABT0YLW3_9BURK</name>